<dbReference type="Proteomes" id="UP000281553">
    <property type="component" value="Unassembled WGS sequence"/>
</dbReference>
<organism evidence="1 2">
    <name type="scientific">Dibothriocephalus latus</name>
    <name type="common">Fish tapeworm</name>
    <name type="synonym">Diphyllobothrium latum</name>
    <dbReference type="NCBI Taxonomy" id="60516"/>
    <lineage>
        <taxon>Eukaryota</taxon>
        <taxon>Metazoa</taxon>
        <taxon>Spiralia</taxon>
        <taxon>Lophotrochozoa</taxon>
        <taxon>Platyhelminthes</taxon>
        <taxon>Cestoda</taxon>
        <taxon>Eucestoda</taxon>
        <taxon>Diphyllobothriidea</taxon>
        <taxon>Diphyllobothriidae</taxon>
        <taxon>Dibothriocephalus</taxon>
    </lineage>
</organism>
<sequence>MRSLERPPAAATEELSYLNASSVMRPTDGTTYVHRKPGQKEGYQISATEKVNAAIQKTEILKQTTGDKLSVPEITSAKSVGRVDSSPLLTPLDEASLVGRQYGQNADYQIPVAVDMTSPVQKTHIFKQTTGDRTRVPEITSTDSVGKAYNVALAPLLTPVDEASLMGRQHSQNVDCQMPAAKEMRSAIQKTEIFKQTTGDRTRVPEITPAGNADKACNVASAPLLTPLDEVSHVGRQHGQNADYQIPPAKEMRSATQKTDFLKQTTVVVVGPTSSISSKKYCGLDKADVRTSDMLYDGHVGRGSKVGCAFPRISLEKAPLGETNHGQNAGYQASATEDRTLAIQKSEGHKRTIDDELLFPERPPANNVVNAPYPLEMAPIVVRKNKRQMSNQNSATNRTNSKIQEIVVLKRTNDDELRAPEITYTGSIDRASNRNTTHLQMPLQETTLVSRRFRGNGDHQMLPTEKTNFGFRKTDVLMYTTDDELRPPERPSAAYVFKGSSIT</sequence>
<dbReference type="EMBL" id="UYRU01090608">
    <property type="protein sequence ID" value="VDN37300.1"/>
    <property type="molecule type" value="Genomic_DNA"/>
</dbReference>
<proteinExistence type="predicted"/>
<accession>A0A3P7NB43</accession>
<name>A0A3P7NB43_DIBLA</name>
<dbReference type="AlphaFoldDB" id="A0A3P7NB43"/>
<reference evidence="1 2" key="1">
    <citation type="submission" date="2018-11" db="EMBL/GenBank/DDBJ databases">
        <authorList>
            <consortium name="Pathogen Informatics"/>
        </authorList>
    </citation>
    <scope>NUCLEOTIDE SEQUENCE [LARGE SCALE GENOMIC DNA]</scope>
</reference>
<feature type="non-terminal residue" evidence="1">
    <location>
        <position position="503"/>
    </location>
</feature>
<keyword evidence="2" id="KW-1185">Reference proteome</keyword>
<gene>
    <name evidence="1" type="ORF">DILT_LOCUS17280</name>
</gene>
<evidence type="ECO:0000313" key="2">
    <source>
        <dbReference type="Proteomes" id="UP000281553"/>
    </source>
</evidence>
<evidence type="ECO:0000313" key="1">
    <source>
        <dbReference type="EMBL" id="VDN37300.1"/>
    </source>
</evidence>
<protein>
    <submittedName>
        <fullName evidence="1">Uncharacterized protein</fullName>
    </submittedName>
</protein>